<evidence type="ECO:0000256" key="2">
    <source>
        <dbReference type="ARBA" id="ARBA00012438"/>
    </source>
</evidence>
<proteinExistence type="predicted"/>
<dbReference type="Gene3D" id="1.20.5.1930">
    <property type="match status" value="1"/>
</dbReference>
<comment type="catalytic activity">
    <reaction evidence="1">
        <text>ATP + protein L-histidine = ADP + protein N-phospho-L-histidine.</text>
        <dbReference type="EC" id="2.7.13.3"/>
    </reaction>
</comment>
<protein>
    <recommendedName>
        <fullName evidence="2">histidine kinase</fullName>
        <ecNumber evidence="2">2.7.13.3</ecNumber>
    </recommendedName>
</protein>
<dbReference type="Gene3D" id="3.30.565.10">
    <property type="entry name" value="Histidine kinase-like ATPase, C-terminal domain"/>
    <property type="match status" value="1"/>
</dbReference>
<evidence type="ECO:0000313" key="12">
    <source>
        <dbReference type="EMBL" id="BDZ47751.1"/>
    </source>
</evidence>
<dbReference type="InterPro" id="IPR003594">
    <property type="entry name" value="HATPase_dom"/>
</dbReference>
<dbReference type="PANTHER" id="PTHR24421:SF10">
    <property type="entry name" value="NITRATE_NITRITE SENSOR PROTEIN NARQ"/>
    <property type="match status" value="1"/>
</dbReference>
<sequence length="382" mass="39234">MPYPAHPGPWAGPPISPTARLVVPALVALVVQVPFAAFQASHSGRPLLGALTVLLAAAGPLLLLGARRAPGPVVAAIAAITAGGSLLESATMFGPPPLALVFAVAGAVARGAQRWALISVAAAWLAVVTASALGASAWSPPRLIGASLLLLAALGVGEFARTRRERRLAWTRAAEQRRQSAEQTERVRIARELHDVLAHSLSSIAVQAGVGLHLMDSDPERARAALVAIRSASTGALDEVRSVIGVLRSDGDVPLRPEPGLDRLPELAETARASGVAVDVTVQTGDGVPSALQFAVYRIVQEALTNVVRHARAARASVRVIEEEDTVTVTVRDDGHGTAGGEGSGLLGMKERAELLGGTLRAGPAGGGGFEVEARLPLAGAR</sequence>
<accession>A0ABN6XSG2</accession>
<evidence type="ECO:0000259" key="10">
    <source>
        <dbReference type="SMART" id="SM00387"/>
    </source>
</evidence>
<dbReference type="Pfam" id="PF07730">
    <property type="entry name" value="HisKA_3"/>
    <property type="match status" value="1"/>
</dbReference>
<keyword evidence="9" id="KW-0472">Membrane</keyword>
<feature type="transmembrane region" description="Helical" evidence="9">
    <location>
        <begin position="46"/>
        <end position="64"/>
    </location>
</feature>
<evidence type="ECO:0000256" key="6">
    <source>
        <dbReference type="ARBA" id="ARBA00022777"/>
    </source>
</evidence>
<dbReference type="Pfam" id="PF02518">
    <property type="entry name" value="HATPase_c"/>
    <property type="match status" value="1"/>
</dbReference>
<feature type="transmembrane region" description="Helical" evidence="9">
    <location>
        <begin position="143"/>
        <end position="160"/>
    </location>
</feature>
<keyword evidence="9" id="KW-0812">Transmembrane</keyword>
<gene>
    <name evidence="11" type="ORF">GCM10025866_00480</name>
    <name evidence="12" type="ORF">GCM10025866_36600</name>
</gene>
<keyword evidence="8" id="KW-0902">Two-component regulatory system</keyword>
<evidence type="ECO:0000256" key="9">
    <source>
        <dbReference type="SAM" id="Phobius"/>
    </source>
</evidence>
<dbReference type="RefSeq" id="WP_286277604.1">
    <property type="nucleotide sequence ID" value="NZ_AP027731.1"/>
</dbReference>
<feature type="transmembrane region" description="Helical" evidence="9">
    <location>
        <begin position="93"/>
        <end position="109"/>
    </location>
</feature>
<dbReference type="InterPro" id="IPR036890">
    <property type="entry name" value="HATPase_C_sf"/>
</dbReference>
<feature type="domain" description="Histidine kinase/HSP90-like ATPase" evidence="10">
    <location>
        <begin position="291"/>
        <end position="380"/>
    </location>
</feature>
<dbReference type="Proteomes" id="UP001321498">
    <property type="component" value="Chromosome"/>
</dbReference>
<evidence type="ECO:0000256" key="3">
    <source>
        <dbReference type="ARBA" id="ARBA00022553"/>
    </source>
</evidence>
<dbReference type="EC" id="2.7.13.3" evidence="2"/>
<evidence type="ECO:0000256" key="7">
    <source>
        <dbReference type="ARBA" id="ARBA00022840"/>
    </source>
</evidence>
<evidence type="ECO:0000256" key="5">
    <source>
        <dbReference type="ARBA" id="ARBA00022741"/>
    </source>
</evidence>
<reference evidence="12" key="1">
    <citation type="journal article" date="2014" name="Int. J. Syst. Evol. Microbiol.">
        <title>Complete genome of a new Firmicutes species belonging to the dominant human colonic microbiota ('Ruminococcus bicirculans') reveals two chromosomes and a selective capacity to utilize plant glucans.</title>
        <authorList>
            <consortium name="NISC Comparative Sequencing Program"/>
            <person name="Wegmann U."/>
            <person name="Louis P."/>
            <person name="Goesmann A."/>
            <person name="Henrissat B."/>
            <person name="Duncan S.H."/>
            <person name="Flint H.J."/>
        </authorList>
    </citation>
    <scope>NUCLEOTIDE SEQUENCE</scope>
    <source>
        <strain evidence="12">NBRC 108725</strain>
    </source>
</reference>
<reference evidence="12" key="3">
    <citation type="submission" date="2023-02" db="EMBL/GenBank/DDBJ databases">
        <authorList>
            <person name="Sun Q."/>
            <person name="Mori K."/>
        </authorList>
    </citation>
    <scope>NUCLEOTIDE SEQUENCE</scope>
    <source>
        <strain evidence="12">NBRC 108725</strain>
    </source>
</reference>
<dbReference type="SMART" id="SM00387">
    <property type="entry name" value="HATPase_c"/>
    <property type="match status" value="1"/>
</dbReference>
<dbReference type="SUPFAM" id="SSF55874">
    <property type="entry name" value="ATPase domain of HSP90 chaperone/DNA topoisomerase II/histidine kinase"/>
    <property type="match status" value="1"/>
</dbReference>
<name>A0ABN6XSG2_9MICO</name>
<keyword evidence="4" id="KW-0808">Transferase</keyword>
<dbReference type="EMBL" id="AP027731">
    <property type="protein sequence ID" value="BDZ47751.1"/>
    <property type="molecule type" value="Genomic_DNA"/>
</dbReference>
<evidence type="ECO:0000256" key="4">
    <source>
        <dbReference type="ARBA" id="ARBA00022679"/>
    </source>
</evidence>
<dbReference type="CDD" id="cd16917">
    <property type="entry name" value="HATPase_UhpB-NarQ-NarX-like"/>
    <property type="match status" value="1"/>
</dbReference>
<keyword evidence="7" id="KW-0067">ATP-binding</keyword>
<reference evidence="13" key="2">
    <citation type="journal article" date="2019" name="Int. J. Syst. Evol. Microbiol.">
        <title>The Global Catalogue of Microorganisms (GCM) 10K type strain sequencing project: providing services to taxonomists for standard genome sequencing and annotation.</title>
        <authorList>
            <consortium name="The Broad Institute Genomics Platform"/>
            <consortium name="The Broad Institute Genome Sequencing Center for Infectious Disease"/>
            <person name="Wu L."/>
            <person name="Ma J."/>
        </authorList>
    </citation>
    <scope>NUCLEOTIDE SEQUENCE [LARGE SCALE GENOMIC DNA]</scope>
    <source>
        <strain evidence="13">NBRC 108725</strain>
    </source>
</reference>
<dbReference type="InterPro" id="IPR011712">
    <property type="entry name" value="Sig_transdc_His_kin_sub3_dim/P"/>
</dbReference>
<keyword evidence="13" id="KW-1185">Reference proteome</keyword>
<dbReference type="InterPro" id="IPR050482">
    <property type="entry name" value="Sensor_HK_TwoCompSys"/>
</dbReference>
<evidence type="ECO:0000313" key="11">
    <source>
        <dbReference type="EMBL" id="BDZ44139.1"/>
    </source>
</evidence>
<dbReference type="EMBL" id="AP027731">
    <property type="protein sequence ID" value="BDZ44139.1"/>
    <property type="molecule type" value="Genomic_DNA"/>
</dbReference>
<organism evidence="12 13">
    <name type="scientific">Naasia aerilata</name>
    <dbReference type="NCBI Taxonomy" id="1162966"/>
    <lineage>
        <taxon>Bacteria</taxon>
        <taxon>Bacillati</taxon>
        <taxon>Actinomycetota</taxon>
        <taxon>Actinomycetes</taxon>
        <taxon>Micrococcales</taxon>
        <taxon>Microbacteriaceae</taxon>
        <taxon>Naasia</taxon>
    </lineage>
</organism>
<feature type="transmembrane region" description="Helical" evidence="9">
    <location>
        <begin position="116"/>
        <end position="137"/>
    </location>
</feature>
<evidence type="ECO:0000313" key="13">
    <source>
        <dbReference type="Proteomes" id="UP001321498"/>
    </source>
</evidence>
<evidence type="ECO:0000256" key="8">
    <source>
        <dbReference type="ARBA" id="ARBA00023012"/>
    </source>
</evidence>
<evidence type="ECO:0000256" key="1">
    <source>
        <dbReference type="ARBA" id="ARBA00000085"/>
    </source>
</evidence>
<feature type="transmembrane region" description="Helical" evidence="9">
    <location>
        <begin position="21"/>
        <end position="40"/>
    </location>
</feature>
<keyword evidence="5" id="KW-0547">Nucleotide-binding</keyword>
<keyword evidence="9" id="KW-1133">Transmembrane helix</keyword>
<keyword evidence="3" id="KW-0597">Phosphoprotein</keyword>
<keyword evidence="6" id="KW-0418">Kinase</keyword>
<dbReference type="PANTHER" id="PTHR24421">
    <property type="entry name" value="NITRATE/NITRITE SENSOR PROTEIN NARX-RELATED"/>
    <property type="match status" value="1"/>
</dbReference>